<evidence type="ECO:0000313" key="2">
    <source>
        <dbReference type="Proteomes" id="UP000078316"/>
    </source>
</evidence>
<accession>A0A179S1V9</accession>
<gene>
    <name evidence="1" type="ORF">A5481_24380</name>
</gene>
<protein>
    <submittedName>
        <fullName evidence="1">Uncharacterized protein</fullName>
    </submittedName>
</protein>
<sequence>MTIALRSLSISGLTRCVKSHITTLPGLGGWVIGLRTSAFRRVTTDPSRAERNASAVSAAIPPLTKAVFSLGLSYCAVTFSETKQ</sequence>
<organism evidence="1 2">
    <name type="scientific">Methylobacterium platani</name>
    <dbReference type="NCBI Taxonomy" id="427683"/>
    <lineage>
        <taxon>Bacteria</taxon>
        <taxon>Pseudomonadati</taxon>
        <taxon>Pseudomonadota</taxon>
        <taxon>Alphaproteobacteria</taxon>
        <taxon>Hyphomicrobiales</taxon>
        <taxon>Methylobacteriaceae</taxon>
        <taxon>Methylobacterium</taxon>
    </lineage>
</organism>
<dbReference type="EMBL" id="LWHQ01000049">
    <property type="protein sequence ID" value="OAS19556.1"/>
    <property type="molecule type" value="Genomic_DNA"/>
</dbReference>
<name>A0A179S1V9_9HYPH</name>
<evidence type="ECO:0000313" key="1">
    <source>
        <dbReference type="EMBL" id="OAS19556.1"/>
    </source>
</evidence>
<proteinExistence type="predicted"/>
<reference evidence="1 2" key="1">
    <citation type="submission" date="2016-04" db="EMBL/GenBank/DDBJ databases">
        <authorList>
            <person name="Evans L.H."/>
            <person name="Alamgir A."/>
            <person name="Owens N."/>
            <person name="Weber N.D."/>
            <person name="Virtaneva K."/>
            <person name="Barbian K."/>
            <person name="Babar A."/>
            <person name="Rosenke K."/>
        </authorList>
    </citation>
    <scope>NUCLEOTIDE SEQUENCE [LARGE SCALE GENOMIC DNA]</scope>
    <source>
        <strain evidence="1 2">PMB02</strain>
    </source>
</reference>
<dbReference type="AlphaFoldDB" id="A0A179S1V9"/>
<comment type="caution">
    <text evidence="1">The sequence shown here is derived from an EMBL/GenBank/DDBJ whole genome shotgun (WGS) entry which is preliminary data.</text>
</comment>
<dbReference type="Proteomes" id="UP000078316">
    <property type="component" value="Unassembled WGS sequence"/>
</dbReference>